<sequence length="738" mass="80671">EKSSKHKGTQVNRDNDALEKISDLGSSWEIDDEIDLFSQPPRKSTFYQSFQGHTDWVNDIILCHNNETLISASSDRTLKLWHPQRSNSPSTIGYHTDYIKTLSYARGPGWLETFYAGSKDGLVTKTDYSGCAEIRDGECAAVCKEDAGVVKTTNTYGQQHSIPASKDGYMSVSLCISESTISKDVSLRRECRVRTSSTSPISPPPSPIPSSALIKLTSTGVAMDSEIATLHSVIMDDMENLDNEDSVPVRSVPDYVLEGQHGLIKHCILNNRRHILTVDSSGEVALWDIIRCVRIETYGKRDIEEVASEINTIESIPNWCSVDTRIGALTVHLDENRCFDAEMYADEDKSIDNANLREDQRINLGKWVLRNLFATFTKAEIQEYEELQHILRQYGEQNKPESRISPQHISFPPATLHSGQLNNTDSTSSSIYQKTIDTLTSSSSPQSPLTKSPTTMTALPPTTPQAAFTTGPFTAPATTGTSQADYFSGSHHNSPTSPTGASGSLTPPGTAGSETLGGTLSTAEVIKPPPPALVNQPSGGNATSNSFMGLIKGFSRKASRSNTDTKLEGSTESYTGTKSGDSKLTVSTQPIEEDTPNSNLRKDDDATVNSAGESTSQVNIQSQQTDNSGFSTQPIRQFHHLIQPPFYPHPTNDTPEIQIPPHTTVIISEETPEASAYVDLYRGTVGSLGRDVEIIDKNAPNWLIEFLIKNKVSQKEQTKIGFILKPHDGSDLNDLPNG</sequence>
<organism evidence="1 2">
    <name type="scientific">Acaulospora colombiana</name>
    <dbReference type="NCBI Taxonomy" id="27376"/>
    <lineage>
        <taxon>Eukaryota</taxon>
        <taxon>Fungi</taxon>
        <taxon>Fungi incertae sedis</taxon>
        <taxon>Mucoromycota</taxon>
        <taxon>Glomeromycotina</taxon>
        <taxon>Glomeromycetes</taxon>
        <taxon>Diversisporales</taxon>
        <taxon>Acaulosporaceae</taxon>
        <taxon>Acaulospora</taxon>
    </lineage>
</organism>
<proteinExistence type="predicted"/>
<comment type="caution">
    <text evidence="1">The sequence shown here is derived from an EMBL/GenBank/DDBJ whole genome shotgun (WGS) entry which is preliminary data.</text>
</comment>
<name>A0ACA9M331_9GLOM</name>
<dbReference type="EMBL" id="CAJVPT010009221">
    <property type="protein sequence ID" value="CAG8559242.1"/>
    <property type="molecule type" value="Genomic_DNA"/>
</dbReference>
<keyword evidence="2" id="KW-1185">Reference proteome</keyword>
<gene>
    <name evidence="1" type="ORF">ACOLOM_LOCUS5162</name>
</gene>
<evidence type="ECO:0000313" key="1">
    <source>
        <dbReference type="EMBL" id="CAG8559242.1"/>
    </source>
</evidence>
<feature type="non-terminal residue" evidence="1">
    <location>
        <position position="1"/>
    </location>
</feature>
<evidence type="ECO:0000313" key="2">
    <source>
        <dbReference type="Proteomes" id="UP000789525"/>
    </source>
</evidence>
<protein>
    <submittedName>
        <fullName evidence="1">4557_t:CDS:1</fullName>
    </submittedName>
</protein>
<accession>A0ACA9M331</accession>
<reference evidence="1" key="1">
    <citation type="submission" date="2021-06" db="EMBL/GenBank/DDBJ databases">
        <authorList>
            <person name="Kallberg Y."/>
            <person name="Tangrot J."/>
            <person name="Rosling A."/>
        </authorList>
    </citation>
    <scope>NUCLEOTIDE SEQUENCE</scope>
    <source>
        <strain evidence="1">CL356</strain>
    </source>
</reference>
<dbReference type="Proteomes" id="UP000789525">
    <property type="component" value="Unassembled WGS sequence"/>
</dbReference>